<dbReference type="Proteomes" id="UP000410492">
    <property type="component" value="Unassembled WGS sequence"/>
</dbReference>
<reference evidence="2 3" key="1">
    <citation type="submission" date="2019-01" db="EMBL/GenBank/DDBJ databases">
        <authorList>
            <person name="Sayadi A."/>
        </authorList>
    </citation>
    <scope>NUCLEOTIDE SEQUENCE [LARGE SCALE GENOMIC DNA]</scope>
</reference>
<dbReference type="EMBL" id="CAACVG010007752">
    <property type="protein sequence ID" value="VEN46855.1"/>
    <property type="molecule type" value="Genomic_DNA"/>
</dbReference>
<dbReference type="GO" id="GO:0003677">
    <property type="term" value="F:DNA binding"/>
    <property type="evidence" value="ECO:0007669"/>
    <property type="project" value="InterPro"/>
</dbReference>
<evidence type="ECO:0000256" key="1">
    <source>
        <dbReference type="SAM" id="MobiDB-lite"/>
    </source>
</evidence>
<feature type="compositionally biased region" description="Basic and acidic residues" evidence="1">
    <location>
        <begin position="643"/>
        <end position="657"/>
    </location>
</feature>
<protein>
    <recommendedName>
        <fullName evidence="4">B-block binding subunit of TFIIIC domain-containing protein</fullName>
    </recommendedName>
</protein>
<feature type="region of interest" description="Disordered" evidence="1">
    <location>
        <begin position="607"/>
        <end position="657"/>
    </location>
</feature>
<gene>
    <name evidence="2" type="ORF">CALMAC_LOCUS8824</name>
</gene>
<organism evidence="2 3">
    <name type="scientific">Callosobruchus maculatus</name>
    <name type="common">Southern cowpea weevil</name>
    <name type="synonym">Pulse bruchid</name>
    <dbReference type="NCBI Taxonomy" id="64391"/>
    <lineage>
        <taxon>Eukaryota</taxon>
        <taxon>Metazoa</taxon>
        <taxon>Ecdysozoa</taxon>
        <taxon>Arthropoda</taxon>
        <taxon>Hexapoda</taxon>
        <taxon>Insecta</taxon>
        <taxon>Pterygota</taxon>
        <taxon>Neoptera</taxon>
        <taxon>Endopterygota</taxon>
        <taxon>Coleoptera</taxon>
        <taxon>Polyphaga</taxon>
        <taxon>Cucujiformia</taxon>
        <taxon>Chrysomeloidea</taxon>
        <taxon>Chrysomelidae</taxon>
        <taxon>Bruchinae</taxon>
        <taxon>Bruchini</taxon>
        <taxon>Callosobruchus</taxon>
    </lineage>
</organism>
<accession>A0A653CFZ8</accession>
<evidence type="ECO:0008006" key="4">
    <source>
        <dbReference type="Google" id="ProtNLM"/>
    </source>
</evidence>
<evidence type="ECO:0000313" key="3">
    <source>
        <dbReference type="Proteomes" id="UP000410492"/>
    </source>
</evidence>
<dbReference type="GO" id="GO:0006384">
    <property type="term" value="P:transcription initiation at RNA polymerase III promoter"/>
    <property type="evidence" value="ECO:0007669"/>
    <property type="project" value="InterPro"/>
</dbReference>
<dbReference type="GO" id="GO:0000127">
    <property type="term" value="C:transcription factor TFIIIC complex"/>
    <property type="evidence" value="ECO:0007669"/>
    <property type="project" value="InterPro"/>
</dbReference>
<evidence type="ECO:0000313" key="2">
    <source>
        <dbReference type="EMBL" id="VEN46855.1"/>
    </source>
</evidence>
<dbReference type="PANTHER" id="PTHR15180">
    <property type="entry name" value="GENERAL TRANSCRIPTION FACTOR 3C POLYPEPTIDE 1"/>
    <property type="match status" value="1"/>
</dbReference>
<proteinExistence type="predicted"/>
<dbReference type="PANTHER" id="PTHR15180:SF1">
    <property type="entry name" value="GENERAL TRANSCRIPTION FACTOR 3C POLYPEPTIDE 1"/>
    <property type="match status" value="1"/>
</dbReference>
<dbReference type="InterPro" id="IPR044210">
    <property type="entry name" value="Tfc3-like"/>
</dbReference>
<feature type="compositionally biased region" description="Basic and acidic residues" evidence="1">
    <location>
        <begin position="607"/>
        <end position="619"/>
    </location>
</feature>
<sequence>MSEKVATRLQQILDLVNKVKVLEDMTVSIIKHIEDIERLRQCVTQVKFKYFIGAAKKNVKPTEQEQIMEDGLEAPFRQGDVIRSVTDRNTEKSQIVKTSMKIGRLYGVKPKFIRMRIMHEILFYLVKDLPQAARNAVLFKARYSVSMYEIVSRLAFCGLVQFGPQKSKDKEQIFLYVNKTASLYDTSSSESGYNKVTDKEYPQIYFFFMSLADIESYWAQLHSISMKTKLNTRVPGQLVTYTDLSANPSLSKALDFRMPQEASSSDIPIPYKELNKMNRKVYLFKVKPFKPVRIENVHRQPVVDQFRTSKKNSRITRVIVKRIGAKTKVPFTKEEDRLLMMCKAGDMLLGMNSTSTTATVPYAALRDVMHRVSPERSTLAVNFLHPDKLPYTEKNLEEKSPIIFKEAVVDREIAKDCIKSIVLSSLLCPPSPASEMKRVQMISMRRKTKRFRTQIVWQIPYKLSNKYHYLLGAIYDCTTAIDAYQALKLLQQPNETRVIDWTPGLANSVKYGRLLGFSEFFSVWDKVRFKFNVPQSTIILNPDIEDHSALVNEIAVRYQIKIKRMPAFEEDIETPEASLDVDMEANDDTIDRLKSWVSDCMRVERRSPSPEFMVDERQSEGNSPRTTKNDEGDENPEQETIGVEEKTDEKTMKFDYD</sequence>
<name>A0A653CFZ8_CALMS</name>
<dbReference type="OrthoDB" id="68020at2759"/>
<keyword evidence="3" id="KW-1185">Reference proteome</keyword>
<dbReference type="GO" id="GO:0042791">
    <property type="term" value="P:5S class rRNA transcription by RNA polymerase III"/>
    <property type="evidence" value="ECO:0007669"/>
    <property type="project" value="TreeGrafter"/>
</dbReference>
<dbReference type="AlphaFoldDB" id="A0A653CFZ8"/>